<dbReference type="EMBL" id="NNAY01004722">
    <property type="protein sequence ID" value="OXU17517.1"/>
    <property type="molecule type" value="Genomic_DNA"/>
</dbReference>
<keyword evidence="3" id="KW-1185">Reference proteome</keyword>
<dbReference type="AlphaFoldDB" id="A0A232EGN1"/>
<feature type="coiled-coil region" evidence="1">
    <location>
        <begin position="26"/>
        <end position="53"/>
    </location>
</feature>
<evidence type="ECO:0000256" key="1">
    <source>
        <dbReference type="SAM" id="Coils"/>
    </source>
</evidence>
<accession>A0A232EGN1</accession>
<comment type="caution">
    <text evidence="2">The sequence shown here is derived from an EMBL/GenBank/DDBJ whole genome shotgun (WGS) entry which is preliminary data.</text>
</comment>
<keyword evidence="1" id="KW-0175">Coiled coil</keyword>
<protein>
    <submittedName>
        <fullName evidence="2">Uncharacterized protein</fullName>
    </submittedName>
</protein>
<sequence>MSRIFQGEIEAVVQYTNRLKKIVFKIKELKRLEETADAELKRFEDKLDAEAAEKYKKGL</sequence>
<reference evidence="2 3" key="1">
    <citation type="journal article" date="2017" name="Curr. Biol.">
        <title>The Evolution of Venom by Co-option of Single-Copy Genes.</title>
        <authorList>
            <person name="Martinson E.O."/>
            <person name="Mrinalini"/>
            <person name="Kelkar Y.D."/>
            <person name="Chang C.H."/>
            <person name="Werren J.H."/>
        </authorList>
    </citation>
    <scope>NUCLEOTIDE SEQUENCE [LARGE SCALE GENOMIC DNA]</scope>
    <source>
        <strain evidence="2 3">Alberta</strain>
        <tissue evidence="2">Whole body</tissue>
    </source>
</reference>
<evidence type="ECO:0000313" key="2">
    <source>
        <dbReference type="EMBL" id="OXU17517.1"/>
    </source>
</evidence>
<dbReference type="Proteomes" id="UP000215335">
    <property type="component" value="Unassembled WGS sequence"/>
</dbReference>
<evidence type="ECO:0000313" key="3">
    <source>
        <dbReference type="Proteomes" id="UP000215335"/>
    </source>
</evidence>
<organism evidence="2 3">
    <name type="scientific">Trichomalopsis sarcophagae</name>
    <dbReference type="NCBI Taxonomy" id="543379"/>
    <lineage>
        <taxon>Eukaryota</taxon>
        <taxon>Metazoa</taxon>
        <taxon>Ecdysozoa</taxon>
        <taxon>Arthropoda</taxon>
        <taxon>Hexapoda</taxon>
        <taxon>Insecta</taxon>
        <taxon>Pterygota</taxon>
        <taxon>Neoptera</taxon>
        <taxon>Endopterygota</taxon>
        <taxon>Hymenoptera</taxon>
        <taxon>Apocrita</taxon>
        <taxon>Proctotrupomorpha</taxon>
        <taxon>Chalcidoidea</taxon>
        <taxon>Pteromalidae</taxon>
        <taxon>Pteromalinae</taxon>
        <taxon>Trichomalopsis</taxon>
    </lineage>
</organism>
<proteinExistence type="predicted"/>
<name>A0A232EGN1_9HYME</name>
<gene>
    <name evidence="2" type="ORF">TSAR_001458</name>
</gene>